<proteinExistence type="predicted"/>
<dbReference type="SUPFAM" id="SSF48452">
    <property type="entry name" value="TPR-like"/>
    <property type="match status" value="1"/>
</dbReference>
<gene>
    <name evidence="1" type="ORF">MNBD_ALPHA06-1842</name>
</gene>
<evidence type="ECO:0000313" key="1">
    <source>
        <dbReference type="EMBL" id="VAV92948.1"/>
    </source>
</evidence>
<protein>
    <submittedName>
        <fullName evidence="1">Uncharacterized protein</fullName>
    </submittedName>
</protein>
<name>A0A3B0RXD4_9ZZZZ</name>
<accession>A0A3B0RXD4</accession>
<dbReference type="EMBL" id="UOEE01000155">
    <property type="protein sequence ID" value="VAV92948.1"/>
    <property type="molecule type" value="Genomic_DNA"/>
</dbReference>
<reference evidence="1" key="1">
    <citation type="submission" date="2018-06" db="EMBL/GenBank/DDBJ databases">
        <authorList>
            <person name="Zhirakovskaya E."/>
        </authorList>
    </citation>
    <scope>NUCLEOTIDE SEQUENCE</scope>
</reference>
<sequence length="517" mass="58911">MSRAIRLLLFFLASHLFWQPAIAQDDSVEATETVSEVAPYIQNLRDAVQKVAVKEAESKDCSFALPIFENAIKDETQFAQLQQTSRRLVLYHLVECAVALEQYQLALQHISALVKLQEDKEFQLTRWFDLAIYLGDPEQGQLALARMVAIQPDLLSGIKRRDLFSHWRALEYTDTPEENRFELGKWFRDYTPPGGIYRPGTFDVDLAKGLIKQGQIKQAETVLLANPSAESIRNVHILNLYAPLREKPGFAKKFDLMEAYFSQLKWELEVMENQPKSLAAVLEVVGSYRFFGETAKALELAMTAWQKINNSDQAFDDVEDQRASLLFVLVRSQFDLGQFVEANTLLQILIDENPKNAWYPAYLAHFLMLADQPQKAIDLVMGLPKNTHSDLVEMAVQNTLACAHAQLGNRIEMDRSLSYLAGHHADNPAALTTALLCANRPDQTAASYIRRLRQPFAQQTTLFSLQNFQNMPIGTKWQQTIRQRRQQVIQRPDVQSAISKIGRIIDVPFSDSHWGDW</sequence>
<dbReference type="AlphaFoldDB" id="A0A3B0RXD4"/>
<dbReference type="Gene3D" id="1.25.40.10">
    <property type="entry name" value="Tetratricopeptide repeat domain"/>
    <property type="match status" value="2"/>
</dbReference>
<organism evidence="1">
    <name type="scientific">hydrothermal vent metagenome</name>
    <dbReference type="NCBI Taxonomy" id="652676"/>
    <lineage>
        <taxon>unclassified sequences</taxon>
        <taxon>metagenomes</taxon>
        <taxon>ecological metagenomes</taxon>
    </lineage>
</organism>
<dbReference type="InterPro" id="IPR011990">
    <property type="entry name" value="TPR-like_helical_dom_sf"/>
</dbReference>